<dbReference type="GO" id="GO:0043531">
    <property type="term" value="F:ADP binding"/>
    <property type="evidence" value="ECO:0007669"/>
    <property type="project" value="InterPro"/>
</dbReference>
<proteinExistence type="inferred from homology"/>
<protein>
    <recommendedName>
        <fullName evidence="12">NB-ARC domain-containing protein</fullName>
    </recommendedName>
</protein>
<keyword evidence="2" id="KW-0433">Leucine-rich repeat</keyword>
<feature type="domain" description="NB-ARC" evidence="8">
    <location>
        <begin position="159"/>
        <end position="329"/>
    </location>
</feature>
<dbReference type="InterPro" id="IPR058922">
    <property type="entry name" value="WHD_DRP"/>
</dbReference>
<dbReference type="Pfam" id="PF23559">
    <property type="entry name" value="WHD_DRP"/>
    <property type="match status" value="1"/>
</dbReference>
<dbReference type="GO" id="GO:0006952">
    <property type="term" value="P:defense response"/>
    <property type="evidence" value="ECO:0007669"/>
    <property type="project" value="UniProtKB-KW"/>
</dbReference>
<feature type="coiled-coil region" evidence="7">
    <location>
        <begin position="36"/>
        <end position="63"/>
    </location>
</feature>
<keyword evidence="5" id="KW-0611">Plant defense</keyword>
<dbReference type="EMBL" id="CM017693">
    <property type="protein sequence ID" value="TYH14554.1"/>
    <property type="molecule type" value="Genomic_DNA"/>
</dbReference>
<dbReference type="FunFam" id="1.10.8.430:FF:000003">
    <property type="entry name" value="Probable disease resistance protein At5g66910"/>
    <property type="match status" value="1"/>
</dbReference>
<dbReference type="Gene3D" id="1.10.10.10">
    <property type="entry name" value="Winged helix-like DNA-binding domain superfamily/Winged helix DNA-binding domain"/>
    <property type="match status" value="1"/>
</dbReference>
<dbReference type="SUPFAM" id="SSF52058">
    <property type="entry name" value="L domain-like"/>
    <property type="match status" value="1"/>
</dbReference>
<dbReference type="PRINTS" id="PR00364">
    <property type="entry name" value="DISEASERSIST"/>
</dbReference>
<evidence type="ECO:0000259" key="9">
    <source>
        <dbReference type="Pfam" id="PF23559"/>
    </source>
</evidence>
<dbReference type="AlphaFoldDB" id="A0A5D2G8R4"/>
<dbReference type="InterPro" id="IPR032675">
    <property type="entry name" value="LRR_dom_sf"/>
</dbReference>
<dbReference type="InterPro" id="IPR002182">
    <property type="entry name" value="NB-ARC"/>
</dbReference>
<evidence type="ECO:0000256" key="5">
    <source>
        <dbReference type="ARBA" id="ARBA00022821"/>
    </source>
</evidence>
<dbReference type="Proteomes" id="UP000323506">
    <property type="component" value="Chromosome A06"/>
</dbReference>
<evidence type="ECO:0000256" key="3">
    <source>
        <dbReference type="ARBA" id="ARBA00022737"/>
    </source>
</evidence>
<evidence type="ECO:0000256" key="1">
    <source>
        <dbReference type="ARBA" id="ARBA00008894"/>
    </source>
</evidence>
<dbReference type="SUPFAM" id="SSF52540">
    <property type="entry name" value="P-loop containing nucleoside triphosphate hydrolases"/>
    <property type="match status" value="1"/>
</dbReference>
<dbReference type="InterPro" id="IPR042197">
    <property type="entry name" value="Apaf_helical"/>
</dbReference>
<evidence type="ECO:0000313" key="10">
    <source>
        <dbReference type="EMBL" id="TYH14554.1"/>
    </source>
</evidence>
<keyword evidence="3" id="KW-0677">Repeat</keyword>
<dbReference type="FunFam" id="3.40.50.300:FF:001091">
    <property type="entry name" value="Probable disease resistance protein At1g61300"/>
    <property type="match status" value="1"/>
</dbReference>
<evidence type="ECO:0000259" key="8">
    <source>
        <dbReference type="Pfam" id="PF00931"/>
    </source>
</evidence>
<dbReference type="InterPro" id="IPR027417">
    <property type="entry name" value="P-loop_NTPase"/>
</dbReference>
<evidence type="ECO:0000256" key="2">
    <source>
        <dbReference type="ARBA" id="ARBA00022614"/>
    </source>
</evidence>
<evidence type="ECO:0000256" key="7">
    <source>
        <dbReference type="SAM" id="Coils"/>
    </source>
</evidence>
<reference evidence="10 11" key="1">
    <citation type="submission" date="2019-06" db="EMBL/GenBank/DDBJ databases">
        <title>WGS assembly of Gossypium darwinii.</title>
        <authorList>
            <person name="Chen Z.J."/>
            <person name="Sreedasyam A."/>
            <person name="Ando A."/>
            <person name="Song Q."/>
            <person name="De L."/>
            <person name="Hulse-Kemp A."/>
            <person name="Ding M."/>
            <person name="Ye W."/>
            <person name="Kirkbride R."/>
            <person name="Jenkins J."/>
            <person name="Plott C."/>
            <person name="Lovell J."/>
            <person name="Lin Y.-M."/>
            <person name="Vaughn R."/>
            <person name="Liu B."/>
            <person name="Li W."/>
            <person name="Simpson S."/>
            <person name="Scheffler B."/>
            <person name="Saski C."/>
            <person name="Grover C."/>
            <person name="Hu G."/>
            <person name="Conover J."/>
            <person name="Carlson J."/>
            <person name="Shu S."/>
            <person name="Boston L."/>
            <person name="Williams M."/>
            <person name="Peterson D."/>
            <person name="Mcgee K."/>
            <person name="Jones D."/>
            <person name="Wendel J."/>
            <person name="Stelly D."/>
            <person name="Grimwood J."/>
            <person name="Schmutz J."/>
        </authorList>
    </citation>
    <scope>NUCLEOTIDE SEQUENCE [LARGE SCALE GENOMIC DNA]</scope>
    <source>
        <strain evidence="10">1808015.09</strain>
    </source>
</reference>
<dbReference type="GO" id="GO:0005524">
    <property type="term" value="F:ATP binding"/>
    <property type="evidence" value="ECO:0007669"/>
    <property type="project" value="UniProtKB-KW"/>
</dbReference>
<keyword evidence="4" id="KW-0547">Nucleotide-binding</keyword>
<keyword evidence="11" id="KW-1185">Reference proteome</keyword>
<evidence type="ECO:0000313" key="11">
    <source>
        <dbReference type="Proteomes" id="UP000323506"/>
    </source>
</evidence>
<name>A0A5D2G8R4_GOSDA</name>
<organism evidence="10 11">
    <name type="scientific">Gossypium darwinii</name>
    <name type="common">Darwin's cotton</name>
    <name type="synonym">Gossypium barbadense var. darwinii</name>
    <dbReference type="NCBI Taxonomy" id="34276"/>
    <lineage>
        <taxon>Eukaryota</taxon>
        <taxon>Viridiplantae</taxon>
        <taxon>Streptophyta</taxon>
        <taxon>Embryophyta</taxon>
        <taxon>Tracheophyta</taxon>
        <taxon>Spermatophyta</taxon>
        <taxon>Magnoliopsida</taxon>
        <taxon>eudicotyledons</taxon>
        <taxon>Gunneridae</taxon>
        <taxon>Pentapetalae</taxon>
        <taxon>rosids</taxon>
        <taxon>malvids</taxon>
        <taxon>Malvales</taxon>
        <taxon>Malvaceae</taxon>
        <taxon>Malvoideae</taxon>
        <taxon>Gossypium</taxon>
    </lineage>
</organism>
<comment type="similarity">
    <text evidence="1">Belongs to the disease resistance NB-LRR family.</text>
</comment>
<evidence type="ECO:0000256" key="6">
    <source>
        <dbReference type="ARBA" id="ARBA00022840"/>
    </source>
</evidence>
<keyword evidence="7" id="KW-0175">Coiled coil</keyword>
<dbReference type="InterPro" id="IPR050905">
    <property type="entry name" value="Plant_NBS-LRR"/>
</dbReference>
<dbReference type="FunFam" id="1.10.10.10:FF:000322">
    <property type="entry name" value="Probable disease resistance protein At1g63360"/>
    <property type="match status" value="1"/>
</dbReference>
<evidence type="ECO:0008006" key="12">
    <source>
        <dbReference type="Google" id="ProtNLM"/>
    </source>
</evidence>
<feature type="domain" description="Disease resistance protein winged helix" evidence="9">
    <location>
        <begin position="413"/>
        <end position="479"/>
    </location>
</feature>
<keyword evidence="6" id="KW-0067">ATP-binding</keyword>
<dbReference type="Gene3D" id="1.10.8.430">
    <property type="entry name" value="Helical domain of apoptotic protease-activating factors"/>
    <property type="match status" value="1"/>
</dbReference>
<gene>
    <name evidence="10" type="ORF">ES288_A06G229500v1</name>
</gene>
<evidence type="ECO:0000256" key="4">
    <source>
        <dbReference type="ARBA" id="ARBA00022741"/>
    </source>
</evidence>
<sequence length="904" mass="103497">MGNCCSIQIGVKNFLLRGWVFIVGHANYVCKLKQTLPTLSAALQELRAQRNDVQREVDVAEQRLLKPFEQVQLWLSKAETMITKAEKLIEDGPQQMNNLCLGTCASKNFLSSYKFGKSVTKMLQEINDHVSKGAFKKVAESRPSASVVVRPEERPIGLESTIEKVWSCIVDKDVGIIGLYGLGGVGKTTLLTQINNKFSTTPDKFDVVIWAPVSKDYNVAKIQDKIGGNIGFSDAFWKSKSVDEKVVDIYGVLRNKRFVVLLDNLWERVDLNKVGIPKPSQENGSKLIFTARSLEVCGEMEARKRIKVECLEPEMAWELFQVKVGDETLNSHPNIWKLAEQVAERCGGLPLALITIGRAMACKTTPMEWKYAIEMLKRSTLPKMKNEVFPLLKFSYDDLPNATMKCCLLYCCLYRDDYRIPRKGLVEHWFCEGLLNEFDRFSEAQIQGDHIINSLLNACLLERVGEDYVKMHDVIRDMALWIACELEVKENNFFVKAGAQLLEEPDAMTWECAKRMSIMSNQIKVLRETPKCPNLRTLFLGENNLQVISDGFFHFIPRLTVLNLSRNYGLEELPKGISQLISLECLDLSSTGMRELPIELKSLTKLKMLDLSNMLFVGKMKIPRQLISSFSKLQIFKLRPLINRDYPDEEEDNVLNGVNEDLIKELKCLQHLNILSIPPIKSVFALERFLSFNLFRCCIETLELDEFRDSNVFNVLCLENMERLEKLCFKDCASMEEIKIEKLLSSVSSSINYTSQFHTLSRVIIDGCGKLTDATWLIFVPNLRFLSISWCFKMEEILSEGKLGEVADKVEIPYPKPFLKLEMLKLCVLPELKSIYWDALPFPFLKHFCVWGDCSKLKKLPLNSDSAKGNYITIEGRKDWWEEVEWVNEATRDIFLPSLRFPSY</sequence>
<dbReference type="Gene3D" id="3.40.50.300">
    <property type="entry name" value="P-loop containing nucleotide triphosphate hydrolases"/>
    <property type="match status" value="1"/>
</dbReference>
<dbReference type="PANTHER" id="PTHR33463">
    <property type="entry name" value="NB-ARC DOMAIN-CONTAINING PROTEIN-RELATED"/>
    <property type="match status" value="1"/>
</dbReference>
<dbReference type="Gene3D" id="3.80.10.10">
    <property type="entry name" value="Ribonuclease Inhibitor"/>
    <property type="match status" value="1"/>
</dbReference>
<dbReference type="Pfam" id="PF13855">
    <property type="entry name" value="LRR_8"/>
    <property type="match status" value="1"/>
</dbReference>
<accession>A0A5D2G8R4</accession>
<dbReference type="InterPro" id="IPR036388">
    <property type="entry name" value="WH-like_DNA-bd_sf"/>
</dbReference>
<dbReference type="PANTHER" id="PTHR33463:SF220">
    <property type="entry name" value="NB-ARC DOMAIN-CONTAINING PROTEIN"/>
    <property type="match status" value="1"/>
</dbReference>
<dbReference type="Pfam" id="PF00931">
    <property type="entry name" value="NB-ARC"/>
    <property type="match status" value="1"/>
</dbReference>
<dbReference type="InterPro" id="IPR001611">
    <property type="entry name" value="Leu-rich_rpt"/>
</dbReference>